<protein>
    <recommendedName>
        <fullName evidence="6">Response regulatory domain-containing protein</fullName>
    </recommendedName>
</protein>
<name>L1KSK7_9ACTN</name>
<feature type="modified residue" description="4-aspartylphosphate" evidence="4">
    <location>
        <position position="31"/>
    </location>
</feature>
<sequence length="173" mass="18983">MRPVRRGRRDGEPGDVAGCVRWDQPDAVLLDIRMPDVDGLTILRELRMMPDALGPAMLTTFDAAECIPTALNSGTAVFLLKDNEPEQLAHPVRTWPQAAWCCLPSVPDAAAQPSRHRGPSTKGNLRPAAHRPRARRPPPCGREAVDRRHRGHVHLGAGTVKDHVSAILTKLRV</sequence>
<dbReference type="PROSITE" id="PS50110">
    <property type="entry name" value="RESPONSE_REGULATORY"/>
    <property type="match status" value="1"/>
</dbReference>
<accession>L1KSK7</accession>
<keyword evidence="3" id="KW-0804">Transcription</keyword>
<reference evidence="7 8" key="1">
    <citation type="submission" date="2012-11" db="EMBL/GenBank/DDBJ databases">
        <authorList>
            <person name="Huguet-Tapia J.C."/>
            <person name="Durkin A.S."/>
            <person name="Pettis G.S."/>
            <person name="Badger J.H."/>
        </authorList>
    </citation>
    <scope>NUCLEOTIDE SEQUENCE [LARGE SCALE GENOMIC DNA]</scope>
    <source>
        <strain evidence="7 8">91-03</strain>
    </source>
</reference>
<dbReference type="Gene3D" id="3.40.50.2300">
    <property type="match status" value="1"/>
</dbReference>
<dbReference type="Pfam" id="PF00072">
    <property type="entry name" value="Response_reg"/>
    <property type="match status" value="1"/>
</dbReference>
<evidence type="ECO:0000256" key="5">
    <source>
        <dbReference type="SAM" id="MobiDB-lite"/>
    </source>
</evidence>
<dbReference type="EMBL" id="AEJC01000423">
    <property type="protein sequence ID" value="EKX63544.1"/>
    <property type="molecule type" value="Genomic_DNA"/>
</dbReference>
<gene>
    <name evidence="7" type="ORF">STRIP9103_08453</name>
</gene>
<dbReference type="GO" id="GO:0000160">
    <property type="term" value="P:phosphorelay signal transduction system"/>
    <property type="evidence" value="ECO:0007669"/>
    <property type="project" value="InterPro"/>
</dbReference>
<evidence type="ECO:0000259" key="6">
    <source>
        <dbReference type="PROSITE" id="PS50110"/>
    </source>
</evidence>
<keyword evidence="1" id="KW-0805">Transcription regulation</keyword>
<keyword evidence="2" id="KW-0238">DNA-binding</keyword>
<feature type="domain" description="Response regulatory" evidence="6">
    <location>
        <begin position="1"/>
        <end position="96"/>
    </location>
</feature>
<dbReference type="Proteomes" id="UP000010411">
    <property type="component" value="Unassembled WGS sequence"/>
</dbReference>
<feature type="region of interest" description="Disordered" evidence="5">
    <location>
        <begin position="109"/>
        <end position="151"/>
    </location>
</feature>
<dbReference type="GO" id="GO:0003677">
    <property type="term" value="F:DNA binding"/>
    <property type="evidence" value="ECO:0007669"/>
    <property type="project" value="UniProtKB-KW"/>
</dbReference>
<dbReference type="InterPro" id="IPR001789">
    <property type="entry name" value="Sig_transdc_resp-reg_receiver"/>
</dbReference>
<dbReference type="PANTHER" id="PTHR43214">
    <property type="entry name" value="TWO-COMPONENT RESPONSE REGULATOR"/>
    <property type="match status" value="1"/>
</dbReference>
<evidence type="ECO:0000256" key="2">
    <source>
        <dbReference type="ARBA" id="ARBA00023125"/>
    </source>
</evidence>
<organism evidence="7 8">
    <name type="scientific">Streptomyces ipomoeae 91-03</name>
    <dbReference type="NCBI Taxonomy" id="698759"/>
    <lineage>
        <taxon>Bacteria</taxon>
        <taxon>Bacillati</taxon>
        <taxon>Actinomycetota</taxon>
        <taxon>Actinomycetes</taxon>
        <taxon>Kitasatosporales</taxon>
        <taxon>Streptomycetaceae</taxon>
        <taxon>Streptomyces</taxon>
    </lineage>
</organism>
<dbReference type="PATRIC" id="fig|698759.3.peg.5789"/>
<dbReference type="InterPro" id="IPR039420">
    <property type="entry name" value="WalR-like"/>
</dbReference>
<evidence type="ECO:0000313" key="8">
    <source>
        <dbReference type="Proteomes" id="UP000010411"/>
    </source>
</evidence>
<dbReference type="SUPFAM" id="SSF52172">
    <property type="entry name" value="CheY-like"/>
    <property type="match status" value="1"/>
</dbReference>
<dbReference type="InterPro" id="IPR011006">
    <property type="entry name" value="CheY-like_superfamily"/>
</dbReference>
<keyword evidence="8" id="KW-1185">Reference proteome</keyword>
<keyword evidence="4" id="KW-0597">Phosphoprotein</keyword>
<dbReference type="PANTHER" id="PTHR43214:SF24">
    <property type="entry name" value="TRANSCRIPTIONAL REGULATORY PROTEIN NARL-RELATED"/>
    <property type="match status" value="1"/>
</dbReference>
<comment type="caution">
    <text evidence="7">The sequence shown here is derived from an EMBL/GenBank/DDBJ whole genome shotgun (WGS) entry which is preliminary data.</text>
</comment>
<evidence type="ECO:0000256" key="3">
    <source>
        <dbReference type="ARBA" id="ARBA00023163"/>
    </source>
</evidence>
<evidence type="ECO:0000313" key="7">
    <source>
        <dbReference type="EMBL" id="EKX63544.1"/>
    </source>
</evidence>
<evidence type="ECO:0000256" key="1">
    <source>
        <dbReference type="ARBA" id="ARBA00023015"/>
    </source>
</evidence>
<dbReference type="AlphaFoldDB" id="L1KSK7"/>
<proteinExistence type="predicted"/>
<evidence type="ECO:0000256" key="4">
    <source>
        <dbReference type="PROSITE-ProRule" id="PRU00169"/>
    </source>
</evidence>